<dbReference type="PANTHER" id="PTHR37969">
    <property type="entry name" value="PROTEIN CBG07421-RELATED"/>
    <property type="match status" value="1"/>
</dbReference>
<dbReference type="PANTHER" id="PTHR37969:SF1">
    <property type="entry name" value="PROTEIN CBG13105"/>
    <property type="match status" value="1"/>
</dbReference>
<dbReference type="GO" id="GO:0005509">
    <property type="term" value="F:calcium ion binding"/>
    <property type="evidence" value="ECO:0007669"/>
    <property type="project" value="InterPro"/>
</dbReference>
<comment type="caution">
    <text evidence="8">The sequence shown here is derived from an EMBL/GenBank/DDBJ whole genome shotgun (WGS) entry which is preliminary data.</text>
</comment>
<dbReference type="EMBL" id="JPKZ01002959">
    <property type="protein sequence ID" value="KHN74193.1"/>
    <property type="molecule type" value="Genomic_DNA"/>
</dbReference>
<keyword evidence="9" id="KW-1185">Reference proteome</keyword>
<dbReference type="SUPFAM" id="SSF49313">
    <property type="entry name" value="Cadherin-like"/>
    <property type="match status" value="2"/>
</dbReference>
<protein>
    <submittedName>
        <fullName evidence="8">Uncharacterized protein F32A5.4</fullName>
    </submittedName>
</protein>
<dbReference type="InterPro" id="IPR038412">
    <property type="entry name" value="Pepsin-I3_sf"/>
</dbReference>
<keyword evidence="4" id="KW-0732">Signal</keyword>
<reference evidence="8 9" key="1">
    <citation type="submission" date="2014-11" db="EMBL/GenBank/DDBJ databases">
        <title>Genetic blueprint of the zoonotic pathogen Toxocara canis.</title>
        <authorList>
            <person name="Zhu X.-Q."/>
            <person name="Korhonen P.K."/>
            <person name="Cai H."/>
            <person name="Young N.D."/>
            <person name="Nejsum P."/>
            <person name="von Samson-Himmelstjerna G."/>
            <person name="Boag P.R."/>
            <person name="Tan P."/>
            <person name="Li Q."/>
            <person name="Min J."/>
            <person name="Yang Y."/>
            <person name="Wang X."/>
            <person name="Fang X."/>
            <person name="Hall R.S."/>
            <person name="Hofmann A."/>
            <person name="Sternberg P.W."/>
            <person name="Jex A.R."/>
            <person name="Gasser R.B."/>
        </authorList>
    </citation>
    <scope>NUCLEOTIDE SEQUENCE [LARGE SCALE GENOMIC DNA]</scope>
    <source>
        <strain evidence="8">PN_DK_2014</strain>
    </source>
</reference>
<dbReference type="AlphaFoldDB" id="A0A0B2UXK5"/>
<proteinExistence type="inferred from homology"/>
<dbReference type="GO" id="GO:0016020">
    <property type="term" value="C:membrane"/>
    <property type="evidence" value="ECO:0007669"/>
    <property type="project" value="InterPro"/>
</dbReference>
<dbReference type="Pfam" id="PF06394">
    <property type="entry name" value="Pepsin-I3"/>
    <property type="match status" value="1"/>
</dbReference>
<dbReference type="Gene3D" id="3.30.1120.50">
    <property type="entry name" value="Pepsin inhibitor-3"/>
    <property type="match status" value="2"/>
</dbReference>
<evidence type="ECO:0000256" key="2">
    <source>
        <dbReference type="ARBA" id="ARBA00008019"/>
    </source>
</evidence>
<feature type="region of interest" description="Disordered" evidence="6">
    <location>
        <begin position="323"/>
        <end position="348"/>
    </location>
</feature>
<evidence type="ECO:0000256" key="5">
    <source>
        <dbReference type="ARBA" id="ARBA00023157"/>
    </source>
</evidence>
<keyword evidence="5" id="KW-1015">Disulfide bond</keyword>
<dbReference type="Proteomes" id="UP000031036">
    <property type="component" value="Unassembled WGS sequence"/>
</dbReference>
<dbReference type="STRING" id="6265.A0A0B2UXK5"/>
<name>A0A0B2UXK5_TOXCA</name>
<comment type="subcellular location">
    <subcellularLocation>
        <location evidence="1">Secreted</location>
    </subcellularLocation>
</comment>
<evidence type="ECO:0000256" key="6">
    <source>
        <dbReference type="SAM" id="MobiDB-lite"/>
    </source>
</evidence>
<keyword evidence="3" id="KW-0964">Secreted</keyword>
<evidence type="ECO:0000313" key="9">
    <source>
        <dbReference type="Proteomes" id="UP000031036"/>
    </source>
</evidence>
<evidence type="ECO:0000256" key="4">
    <source>
        <dbReference type="ARBA" id="ARBA00022729"/>
    </source>
</evidence>
<gene>
    <name evidence="8" type="primary">F32A5.4</name>
    <name evidence="8" type="ORF">Tcan_07881</name>
</gene>
<dbReference type="Gene3D" id="2.60.40.60">
    <property type="entry name" value="Cadherins"/>
    <property type="match status" value="2"/>
</dbReference>
<evidence type="ECO:0000313" key="8">
    <source>
        <dbReference type="EMBL" id="KHN74193.1"/>
    </source>
</evidence>
<evidence type="ECO:0000256" key="1">
    <source>
        <dbReference type="ARBA" id="ARBA00004613"/>
    </source>
</evidence>
<comment type="similarity">
    <text evidence="2">Belongs to the protease inhibitor I33 family.</text>
</comment>
<evidence type="ECO:0000256" key="3">
    <source>
        <dbReference type="ARBA" id="ARBA00022525"/>
    </source>
</evidence>
<sequence>MLQKKEFSQVRYRIVSGGSDAFRSGPQTGYLYVQNRLTKKSYDVVVQAQDGGGLISERKVEATGPFPISYTIYSGDPDHLFTIERTTGKITVSRCLDADKWGSDLLNIQNGAITYSLVYSEPPCPVTVRPLTGELAVDAGMGSVVNLTVVEQPKAPSICNRTGQISNLFLVAILSTTYGYVDIFKVDNVYYCNVKNGTKLYSGPIYIRHLNAAEQLEEKLYQDALRSWDEASVNFVRHFKENNGTDPENFAWPHVPKSRSFCFGYDVTQYNLTGCVIVDNVAYVHGKKPRHLNDEQIKQLVDYANKLEAYGIYLYENAMQKRGKSTKSVREQKKPTSICDEVQRPTTP</sequence>
<dbReference type="SUPFAM" id="SSF55149">
    <property type="entry name" value="Pepsin inhibitor-3"/>
    <property type="match status" value="1"/>
</dbReference>
<dbReference type="InterPro" id="IPR010480">
    <property type="entry name" value="Pepsin-I3"/>
</dbReference>
<dbReference type="OrthoDB" id="6252479at2759"/>
<organism evidence="8 9">
    <name type="scientific">Toxocara canis</name>
    <name type="common">Canine roundworm</name>
    <dbReference type="NCBI Taxonomy" id="6265"/>
    <lineage>
        <taxon>Eukaryota</taxon>
        <taxon>Metazoa</taxon>
        <taxon>Ecdysozoa</taxon>
        <taxon>Nematoda</taxon>
        <taxon>Chromadorea</taxon>
        <taxon>Rhabditida</taxon>
        <taxon>Spirurina</taxon>
        <taxon>Ascaridomorpha</taxon>
        <taxon>Ascaridoidea</taxon>
        <taxon>Toxocaridae</taxon>
        <taxon>Toxocara</taxon>
    </lineage>
</organism>
<evidence type="ECO:0000259" key="7">
    <source>
        <dbReference type="Pfam" id="PF06394"/>
    </source>
</evidence>
<feature type="domain" description="Pepsin inhibitor-3-like repeated" evidence="7">
    <location>
        <begin position="256"/>
        <end position="324"/>
    </location>
</feature>
<dbReference type="InterPro" id="IPR015919">
    <property type="entry name" value="Cadherin-like_sf"/>
</dbReference>
<dbReference type="InterPro" id="IPR051901">
    <property type="entry name" value="Protease_Inhibitor_I33"/>
</dbReference>
<dbReference type="GO" id="GO:0005576">
    <property type="term" value="C:extracellular region"/>
    <property type="evidence" value="ECO:0007669"/>
    <property type="project" value="UniProtKB-SubCell"/>
</dbReference>
<accession>A0A0B2UXK5</accession>
<dbReference type="CDD" id="cd11304">
    <property type="entry name" value="Cadherin_repeat"/>
    <property type="match status" value="2"/>
</dbReference>